<organism evidence="2 3">
    <name type="scientific">Rhizobium changzhiense</name>
    <dbReference type="NCBI Taxonomy" id="2692317"/>
    <lineage>
        <taxon>Bacteria</taxon>
        <taxon>Pseudomonadati</taxon>
        <taxon>Pseudomonadota</taxon>
        <taxon>Alphaproteobacteria</taxon>
        <taxon>Hyphomicrobiales</taxon>
        <taxon>Rhizobiaceae</taxon>
        <taxon>Rhizobium/Agrobacterium group</taxon>
        <taxon>Rhizobium</taxon>
    </lineage>
</organism>
<feature type="region of interest" description="Disordered" evidence="1">
    <location>
        <begin position="47"/>
        <end position="70"/>
    </location>
</feature>
<comment type="caution">
    <text evidence="2">The sequence shown here is derived from an EMBL/GenBank/DDBJ whole genome shotgun (WGS) entry which is preliminary data.</text>
</comment>
<dbReference type="EMBL" id="JACCPJ010000004">
    <property type="protein sequence ID" value="NZD63314.1"/>
    <property type="molecule type" value="Genomic_DNA"/>
</dbReference>
<sequence length="129" mass="13843">MAFPERVCLRFWYLLDRYSKDGAELGAEFAAYRLDLALGALLQDLDRNGVSPPQAENQDGSPPRGAEQSRTVQVLCPSRYFKELCTHDISIPTYPIGYDAGCAACSCESAGKCVIAASTAAARAACSSL</sequence>
<reference evidence="2 3" key="1">
    <citation type="submission" date="2020-07" db="EMBL/GenBank/DDBJ databases">
        <authorList>
            <person name="Sun Q."/>
        </authorList>
    </citation>
    <scope>NUCLEOTIDE SEQUENCE [LARGE SCALE GENOMIC DNA]</scope>
    <source>
        <strain evidence="2 3">WYCCWR 11290</strain>
    </source>
</reference>
<evidence type="ECO:0000313" key="2">
    <source>
        <dbReference type="EMBL" id="NZD63314.1"/>
    </source>
</evidence>
<protein>
    <submittedName>
        <fullName evidence="2">Uncharacterized protein</fullName>
    </submittedName>
</protein>
<name>A0A7Z0U9U5_9HYPH</name>
<accession>A0A7Z0U9U5</accession>
<evidence type="ECO:0000313" key="3">
    <source>
        <dbReference type="Proteomes" id="UP000532162"/>
    </source>
</evidence>
<dbReference type="RefSeq" id="WP_171605077.1">
    <property type="nucleotide sequence ID" value="NZ_JABFCQ010000007.1"/>
</dbReference>
<evidence type="ECO:0000256" key="1">
    <source>
        <dbReference type="SAM" id="MobiDB-lite"/>
    </source>
</evidence>
<dbReference type="Proteomes" id="UP000532162">
    <property type="component" value="Unassembled WGS sequence"/>
</dbReference>
<gene>
    <name evidence="2" type="ORF">HX900_19655</name>
</gene>
<proteinExistence type="predicted"/>
<dbReference type="AlphaFoldDB" id="A0A7Z0U9U5"/>